<gene>
    <name evidence="3" type="ORF">ETH_00001750</name>
</gene>
<dbReference type="GeneID" id="25249565"/>
<protein>
    <submittedName>
        <fullName evidence="3">Uncharacterized protein</fullName>
    </submittedName>
</protein>
<dbReference type="SUPFAM" id="SSF56300">
    <property type="entry name" value="Metallo-dependent phosphatases"/>
    <property type="match status" value="1"/>
</dbReference>
<dbReference type="Proteomes" id="UP000030747">
    <property type="component" value="Unassembled WGS sequence"/>
</dbReference>
<accession>U6L0Y6</accession>
<evidence type="ECO:0000313" key="3">
    <source>
        <dbReference type="EMBL" id="CDJ42259.1"/>
    </source>
</evidence>
<dbReference type="Gene3D" id="3.60.21.10">
    <property type="match status" value="1"/>
</dbReference>
<dbReference type="OrthoDB" id="348678at2759"/>
<dbReference type="PANTHER" id="PTHR10340:SF57">
    <property type="entry name" value="METALLOPHOS DOMAIN-CONTAINING PROTEIN"/>
    <property type="match status" value="1"/>
</dbReference>
<evidence type="ECO:0000256" key="2">
    <source>
        <dbReference type="ARBA" id="ARBA00023180"/>
    </source>
</evidence>
<proteinExistence type="predicted"/>
<evidence type="ECO:0000256" key="1">
    <source>
        <dbReference type="ARBA" id="ARBA00022801"/>
    </source>
</evidence>
<dbReference type="OMA" id="RCAKPRQ"/>
<dbReference type="GO" id="GO:0005615">
    <property type="term" value="C:extracellular space"/>
    <property type="evidence" value="ECO:0007669"/>
    <property type="project" value="TreeGrafter"/>
</dbReference>
<evidence type="ECO:0000313" key="4">
    <source>
        <dbReference type="Proteomes" id="UP000030747"/>
    </source>
</evidence>
<reference evidence="3" key="2">
    <citation type="submission" date="2013-10" db="EMBL/GenBank/DDBJ databases">
        <authorList>
            <person name="Aslett M."/>
        </authorList>
    </citation>
    <scope>NUCLEOTIDE SEQUENCE [LARGE SCALE GENOMIC DNA]</scope>
    <source>
        <strain evidence="3">Houghton</strain>
    </source>
</reference>
<sequence>MAALPVTGCCTSKPNRRLDEQDPLQRPDCLGNLSDSCMVWWPGAISQEGKEKVPLDYLMWHRLPSLQLSSTTCRQYKRFYLQETTLIPQRRMIRSFRKLIVGNASKACECRLAAVQQVTNKLFEFFPQDSNTSPQQNRSGELAGRIQLLLAVGNHDFPPQAVFSPHRTQWAEMLYNIWRPALPQDPITRESFLRGMYYSTYLKAAPQVRVLCLNTNLYAVKVRKAARALVQRDEENSSGLNASAAGVPIMRSTLEDYAEIADPAGQFAWLEKELHSARGLGQQVLICGHIMPALTVKLDARAFFRVNWEPEYASRSGRNYLLLHCIVITRDHLLTNPAESSAVFASLASRRYRDLVSAYSDVVLAQLFGHQHEGTLTTLLPRGTQPWNAAASAGPRCNPRQPNLPTALLSSPSVSPKDGNNPAVRVLVFDRFQDEQEQTWAYALGDYAQYRLPLYGFVGRSGFGRTDPVFEFESSFQDTFRPFLRCAKPRQLPWSDSSEEQETNSSPGCSRCIDGSVSLQIADAIRRSPFAYAAYQNHRYAGGRDVASGAISCSSLATTEEEFLRCIDEMP</sequence>
<reference evidence="3" key="1">
    <citation type="submission" date="2013-10" db="EMBL/GenBank/DDBJ databases">
        <title>Genomic analysis of the causative agents of coccidiosis in chickens.</title>
        <authorList>
            <person name="Reid A.J."/>
            <person name="Blake D."/>
            <person name="Billington K."/>
            <person name="Browne H."/>
            <person name="Dunn M."/>
            <person name="Hung S."/>
            <person name="Kawahara F."/>
            <person name="Miranda-Saavedra D."/>
            <person name="Mourier T."/>
            <person name="Nagra H."/>
            <person name="Otto T.D."/>
            <person name="Rawlings N."/>
            <person name="Sanchez A."/>
            <person name="Sanders M."/>
            <person name="Subramaniam C."/>
            <person name="Tay Y."/>
            <person name="Dear P."/>
            <person name="Doerig C."/>
            <person name="Gruber A."/>
            <person name="Parkinson J."/>
            <person name="Shirley M."/>
            <person name="Wan K.L."/>
            <person name="Berriman M."/>
            <person name="Tomley F."/>
            <person name="Pain A."/>
        </authorList>
    </citation>
    <scope>NUCLEOTIDE SEQUENCE [LARGE SCALE GENOMIC DNA]</scope>
    <source>
        <strain evidence="3">Houghton</strain>
    </source>
</reference>
<dbReference type="RefSeq" id="XP_013233009.1">
    <property type="nucleotide sequence ID" value="XM_013377555.1"/>
</dbReference>
<dbReference type="PANTHER" id="PTHR10340">
    <property type="entry name" value="SPHINGOMYELIN PHOSPHODIESTERASE"/>
    <property type="match status" value="1"/>
</dbReference>
<name>U6L0Y6_EIMTE</name>
<keyword evidence="2" id="KW-0325">Glycoprotein</keyword>
<dbReference type="EMBL" id="HG675705">
    <property type="protein sequence ID" value="CDJ42259.1"/>
    <property type="molecule type" value="Genomic_DNA"/>
</dbReference>
<dbReference type="VEuPathDB" id="ToxoDB:ETH2_1406400"/>
<organism evidence="3 4">
    <name type="scientific">Eimeria tenella</name>
    <name type="common">Coccidian parasite</name>
    <dbReference type="NCBI Taxonomy" id="5802"/>
    <lineage>
        <taxon>Eukaryota</taxon>
        <taxon>Sar</taxon>
        <taxon>Alveolata</taxon>
        <taxon>Apicomplexa</taxon>
        <taxon>Conoidasida</taxon>
        <taxon>Coccidia</taxon>
        <taxon>Eucoccidiorida</taxon>
        <taxon>Eimeriorina</taxon>
        <taxon>Eimeriidae</taxon>
        <taxon>Eimeria</taxon>
    </lineage>
</organism>
<keyword evidence="1" id="KW-0378">Hydrolase</keyword>
<keyword evidence="4" id="KW-1185">Reference proteome</keyword>
<dbReference type="GO" id="GO:0008081">
    <property type="term" value="F:phosphoric diester hydrolase activity"/>
    <property type="evidence" value="ECO:0007669"/>
    <property type="project" value="TreeGrafter"/>
</dbReference>
<dbReference type="InterPro" id="IPR029052">
    <property type="entry name" value="Metallo-depent_PP-like"/>
</dbReference>
<dbReference type="AlphaFoldDB" id="U6L0Y6"/>
<dbReference type="VEuPathDB" id="ToxoDB:ETH_00001750"/>